<dbReference type="Proteomes" id="UP000017938">
    <property type="component" value="Unassembled WGS sequence"/>
</dbReference>
<accession>R6TYP5</accession>
<proteinExistence type="predicted"/>
<dbReference type="EMBL" id="CBFW010000433">
    <property type="protein sequence ID" value="CDC77315.1"/>
    <property type="molecule type" value="Genomic_DNA"/>
</dbReference>
<evidence type="ECO:0000313" key="1">
    <source>
        <dbReference type="EMBL" id="CDC77315.1"/>
    </source>
</evidence>
<dbReference type="SUPFAM" id="SSF53448">
    <property type="entry name" value="Nucleotide-diphospho-sugar transferases"/>
    <property type="match status" value="1"/>
</dbReference>
<protein>
    <recommendedName>
        <fullName evidence="3">Glycosyl transferase</fullName>
    </recommendedName>
</protein>
<organism evidence="1 2">
    <name type="scientific">Candidatus Colimorpha enterica</name>
    <dbReference type="NCBI Taxonomy" id="3083063"/>
    <lineage>
        <taxon>Bacteria</taxon>
        <taxon>Pseudomonadati</taxon>
        <taxon>Bacteroidota</taxon>
        <taxon>Bacteroidia</taxon>
        <taxon>Bacteroidales</taxon>
        <taxon>Candidatus Colimorpha</taxon>
    </lineage>
</organism>
<comment type="caution">
    <text evidence="1">The sequence shown here is derived from an EMBL/GenBank/DDBJ whole genome shotgun (WGS) entry which is preliminary data.</text>
</comment>
<sequence length="223" mass="26078">MINALDKSGADIAVCLWSYLHTDGAVYNPENDEKISFPEETLSGRVFLEKYLYSSPYNNGLAIAAWNKVFRKPLFDSLRFFGRYAEDDRICTKIFTPTATVQTINRSFYYYCENLASITKSVFNKNRLNMLSLIIDRANDLKDSPNLCRHTLALFCDLTMEYYVRPEMKGNEQLFDAYIKEFRKILKEKQADLSKRTRKRAKVFALSPHVYRFLIGLRRLVKK</sequence>
<evidence type="ECO:0000313" key="2">
    <source>
        <dbReference type="Proteomes" id="UP000017938"/>
    </source>
</evidence>
<evidence type="ECO:0008006" key="3">
    <source>
        <dbReference type="Google" id="ProtNLM"/>
    </source>
</evidence>
<gene>
    <name evidence="1" type="ORF">BN580_00370</name>
</gene>
<dbReference type="InterPro" id="IPR029044">
    <property type="entry name" value="Nucleotide-diphossugar_trans"/>
</dbReference>
<dbReference type="AlphaFoldDB" id="R6TYP5"/>
<name>R6TYP5_9BACT</name>
<reference evidence="1" key="1">
    <citation type="submission" date="2012-11" db="EMBL/GenBank/DDBJ databases">
        <title>Dependencies among metagenomic species, viruses, plasmids and units of genetic variation.</title>
        <authorList>
            <person name="Nielsen H.B."/>
            <person name="Almeida M."/>
            <person name="Juncker A.S."/>
            <person name="Rasmussen S."/>
            <person name="Li J."/>
            <person name="Sunagawa S."/>
            <person name="Plichta D."/>
            <person name="Gautier L."/>
            <person name="Le Chatelier E."/>
            <person name="Peletier E."/>
            <person name="Bonde I."/>
            <person name="Nielsen T."/>
            <person name="Manichanh C."/>
            <person name="Arumugam M."/>
            <person name="Batto J."/>
            <person name="Santos M.B.Q.D."/>
            <person name="Blom N."/>
            <person name="Borruel N."/>
            <person name="Burgdorf K.S."/>
            <person name="Boumezbeur F."/>
            <person name="Casellas F."/>
            <person name="Dore J."/>
            <person name="Guarner F."/>
            <person name="Hansen T."/>
            <person name="Hildebrand F."/>
            <person name="Kaas R.S."/>
            <person name="Kennedy S."/>
            <person name="Kristiansen K."/>
            <person name="Kultima J.R."/>
            <person name="Leonard P."/>
            <person name="Levenez F."/>
            <person name="Lund O."/>
            <person name="Moumen B."/>
            <person name="Le Paslier D."/>
            <person name="Pons N."/>
            <person name="Pedersen O."/>
            <person name="Prifti E."/>
            <person name="Qin J."/>
            <person name="Raes J."/>
            <person name="Tap J."/>
            <person name="Tims S."/>
            <person name="Ussery D.W."/>
            <person name="Yamada T."/>
            <person name="MetaHit consortium"/>
            <person name="Renault P."/>
            <person name="Sicheritz-Ponten T."/>
            <person name="Bork P."/>
            <person name="Wang J."/>
            <person name="Brunak S."/>
            <person name="Ehrlich S.D."/>
        </authorList>
    </citation>
    <scope>NUCLEOTIDE SEQUENCE [LARGE SCALE GENOMIC DNA]</scope>
</reference>